<dbReference type="EMBL" id="CM056743">
    <property type="protein sequence ID" value="KAJ8669817.1"/>
    <property type="molecule type" value="Genomic_DNA"/>
</dbReference>
<comment type="caution">
    <text evidence="1">The sequence shown here is derived from an EMBL/GenBank/DDBJ whole genome shotgun (WGS) entry which is preliminary data.</text>
</comment>
<dbReference type="Proteomes" id="UP001239111">
    <property type="component" value="Chromosome 3"/>
</dbReference>
<protein>
    <submittedName>
        <fullName evidence="1">Uncharacterized protein</fullName>
    </submittedName>
</protein>
<sequence>MKDKNSVRLRAVAITRKKEKLGIIFGRKLENIQSGIGERPRIIFGLPYEYTTRTAIDKSHRFHENLMSSFSHNMRKLFNNRSICTALILYIFKSHIMMVNTLNDEGTRAVLPNEFPSYATLGEENLVTNKLQITCSGVLITGIFVLSTTNCAWRAEVSRARIVFGKVRRSELNLDYSYRIDWRKSYSEWASEQNQPIEPDLSLNIALIRLSERVQEPKLALLPFDIDFPRGDVPVSLVGWTKALGGYILKTADVTLKSKNSMSKYELRPYQRYGEFPDFVEGKLLCTETELQMGKFDEGGPLFYNRRVLMGLNRYRGHCQPRQRMFHINTVYYKAFITYFMDSYE</sequence>
<evidence type="ECO:0000313" key="2">
    <source>
        <dbReference type="Proteomes" id="UP001239111"/>
    </source>
</evidence>
<proteinExistence type="predicted"/>
<organism evidence="1 2">
    <name type="scientific">Eretmocerus hayati</name>
    <dbReference type="NCBI Taxonomy" id="131215"/>
    <lineage>
        <taxon>Eukaryota</taxon>
        <taxon>Metazoa</taxon>
        <taxon>Ecdysozoa</taxon>
        <taxon>Arthropoda</taxon>
        <taxon>Hexapoda</taxon>
        <taxon>Insecta</taxon>
        <taxon>Pterygota</taxon>
        <taxon>Neoptera</taxon>
        <taxon>Endopterygota</taxon>
        <taxon>Hymenoptera</taxon>
        <taxon>Apocrita</taxon>
        <taxon>Proctotrupomorpha</taxon>
        <taxon>Chalcidoidea</taxon>
        <taxon>Aphelinidae</taxon>
        <taxon>Aphelininae</taxon>
        <taxon>Eretmocerus</taxon>
    </lineage>
</organism>
<name>A0ACC2NFE1_9HYME</name>
<gene>
    <name evidence="1" type="ORF">QAD02_001076</name>
</gene>
<evidence type="ECO:0000313" key="1">
    <source>
        <dbReference type="EMBL" id="KAJ8669817.1"/>
    </source>
</evidence>
<reference evidence="1" key="1">
    <citation type="submission" date="2023-04" db="EMBL/GenBank/DDBJ databases">
        <title>A chromosome-level genome assembly of the parasitoid wasp Eretmocerus hayati.</title>
        <authorList>
            <person name="Zhong Y."/>
            <person name="Liu S."/>
            <person name="Liu Y."/>
        </authorList>
    </citation>
    <scope>NUCLEOTIDE SEQUENCE</scope>
    <source>
        <strain evidence="1">ZJU_SS_LIU_2023</strain>
    </source>
</reference>
<keyword evidence="2" id="KW-1185">Reference proteome</keyword>
<accession>A0ACC2NFE1</accession>